<feature type="compositionally biased region" description="Polar residues" evidence="1">
    <location>
        <begin position="96"/>
        <end position="115"/>
    </location>
</feature>
<evidence type="ECO:0008006" key="4">
    <source>
        <dbReference type="Google" id="ProtNLM"/>
    </source>
</evidence>
<feature type="compositionally biased region" description="Polar residues" evidence="1">
    <location>
        <begin position="242"/>
        <end position="252"/>
    </location>
</feature>
<feature type="compositionally biased region" description="Polar residues" evidence="1">
    <location>
        <begin position="67"/>
        <end position="84"/>
    </location>
</feature>
<dbReference type="OrthoDB" id="2142961at2759"/>
<feature type="compositionally biased region" description="Polar residues" evidence="1">
    <location>
        <begin position="325"/>
        <end position="346"/>
    </location>
</feature>
<evidence type="ECO:0000256" key="1">
    <source>
        <dbReference type="SAM" id="MobiDB-lite"/>
    </source>
</evidence>
<organism evidence="2 3">
    <name type="scientific">Coleophoma cylindrospora</name>
    <dbReference type="NCBI Taxonomy" id="1849047"/>
    <lineage>
        <taxon>Eukaryota</taxon>
        <taxon>Fungi</taxon>
        <taxon>Dikarya</taxon>
        <taxon>Ascomycota</taxon>
        <taxon>Pezizomycotina</taxon>
        <taxon>Leotiomycetes</taxon>
        <taxon>Helotiales</taxon>
        <taxon>Dermateaceae</taxon>
        <taxon>Coleophoma</taxon>
    </lineage>
</organism>
<accession>A0A3D8STA3</accession>
<dbReference type="Proteomes" id="UP000256645">
    <property type="component" value="Unassembled WGS sequence"/>
</dbReference>
<proteinExistence type="predicted"/>
<comment type="caution">
    <text evidence="2">The sequence shown here is derived from an EMBL/GenBank/DDBJ whole genome shotgun (WGS) entry which is preliminary data.</text>
</comment>
<dbReference type="GO" id="GO:0016071">
    <property type="term" value="P:mRNA metabolic process"/>
    <property type="evidence" value="ECO:0007669"/>
    <property type="project" value="UniProtKB-ARBA"/>
</dbReference>
<feature type="compositionally biased region" description="Polar residues" evidence="1">
    <location>
        <begin position="22"/>
        <end position="46"/>
    </location>
</feature>
<keyword evidence="3" id="KW-1185">Reference proteome</keyword>
<name>A0A3D8STA3_9HELO</name>
<dbReference type="InterPro" id="IPR028322">
    <property type="entry name" value="PNRC-like_rgn"/>
</dbReference>
<dbReference type="EMBL" id="PDLM01000001">
    <property type="protein sequence ID" value="RDW89537.1"/>
    <property type="molecule type" value="Genomic_DNA"/>
</dbReference>
<feature type="region of interest" description="Disordered" evidence="1">
    <location>
        <begin position="325"/>
        <end position="415"/>
    </location>
</feature>
<feature type="compositionally biased region" description="Low complexity" evidence="1">
    <location>
        <begin position="381"/>
        <end position="403"/>
    </location>
</feature>
<sequence length="501" mass="52477">MSTAAIPPKRHRATRSAAMPHQNPSSQNPQNAHLLNMQAYTQNSDIEPNYAVQPSTPPKTPRRVDHSQPTPQTVASAANGSVSKQRSRNKNRPKNVVTSPVMTKNGRNTPPTAGVQSAGIAVSSKPISTPSSTAYAGATFHASPAPSALPIPSFYSKSVPDSPAFKGMKALRGTSPQTTNSPPAAPLPISNDQLHREESPLDLFFKADREEKARARSASSNLNSGAIGPFPPPPESPSSTPQNQSRNRNSANGIFAMEMDSPGSPGQPFGPAFSTPYSERIKAARATSTPTRPQTNSFQATQQQATDRSEALKAYLFSGRALQSPIASVDQSGSTSPNSQSGTIPQRPQGFGYSCVQDGKSMGSQGRGSGRSSGLRKEVTPTRTPTKTPERSNNPPTSPTPSRISGNGNIPLSSDYINHFDSRNNSPVPNFPYGVASGARNADLQGMEDSLRKILKLDSMGSSGVTGAGNGAVATAGGSVPNYIGGRAPPMNGMHNGVMGS</sequence>
<feature type="region of interest" description="Disordered" evidence="1">
    <location>
        <begin position="166"/>
        <end position="312"/>
    </location>
</feature>
<protein>
    <recommendedName>
        <fullName evidence="4">Proteophosphoglycan 5</fullName>
    </recommendedName>
</protein>
<gene>
    <name evidence="2" type="ORF">BP6252_01569</name>
</gene>
<dbReference type="Pfam" id="PF15365">
    <property type="entry name" value="PNRC"/>
    <property type="match status" value="1"/>
</dbReference>
<dbReference type="AlphaFoldDB" id="A0A3D8STA3"/>
<evidence type="ECO:0000313" key="3">
    <source>
        <dbReference type="Proteomes" id="UP000256645"/>
    </source>
</evidence>
<feature type="compositionally biased region" description="Basic and acidic residues" evidence="1">
    <location>
        <begin position="193"/>
        <end position="214"/>
    </location>
</feature>
<reference evidence="2 3" key="1">
    <citation type="journal article" date="2018" name="IMA Fungus">
        <title>IMA Genome-F 9: Draft genome sequence of Annulohypoxylon stygium, Aspergillus mulundensis, Berkeleyomyces basicola (syn. Thielaviopsis basicola), Ceratocystis smalleyi, two Cercospora beticola strains, Coleophoma cylindrospora, Fusarium fracticaudum, Phialophora cf. hyalina, and Morchella septimelata.</title>
        <authorList>
            <person name="Wingfield B.D."/>
            <person name="Bills G.F."/>
            <person name="Dong Y."/>
            <person name="Huang W."/>
            <person name="Nel W.J."/>
            <person name="Swalarsk-Parry B.S."/>
            <person name="Vaghefi N."/>
            <person name="Wilken P.M."/>
            <person name="An Z."/>
            <person name="de Beer Z.W."/>
            <person name="De Vos L."/>
            <person name="Chen L."/>
            <person name="Duong T.A."/>
            <person name="Gao Y."/>
            <person name="Hammerbacher A."/>
            <person name="Kikkert J.R."/>
            <person name="Li Y."/>
            <person name="Li H."/>
            <person name="Li K."/>
            <person name="Li Q."/>
            <person name="Liu X."/>
            <person name="Ma X."/>
            <person name="Naidoo K."/>
            <person name="Pethybridge S.J."/>
            <person name="Sun J."/>
            <person name="Steenkamp E.T."/>
            <person name="van der Nest M.A."/>
            <person name="van Wyk S."/>
            <person name="Wingfield M.J."/>
            <person name="Xiong C."/>
            <person name="Yue Q."/>
            <person name="Zhang X."/>
        </authorList>
    </citation>
    <scope>NUCLEOTIDE SEQUENCE [LARGE SCALE GENOMIC DNA]</scope>
    <source>
        <strain evidence="2 3">BP6252</strain>
    </source>
</reference>
<evidence type="ECO:0000313" key="2">
    <source>
        <dbReference type="EMBL" id="RDW89537.1"/>
    </source>
</evidence>
<feature type="compositionally biased region" description="Polar residues" evidence="1">
    <location>
        <begin position="286"/>
        <end position="306"/>
    </location>
</feature>
<feature type="compositionally biased region" description="Polar residues" evidence="1">
    <location>
        <begin position="404"/>
        <end position="415"/>
    </location>
</feature>
<feature type="region of interest" description="Disordered" evidence="1">
    <location>
        <begin position="1"/>
        <end position="118"/>
    </location>
</feature>